<dbReference type="EMBL" id="BAABRN010000168">
    <property type="protein sequence ID" value="GAA5504553.1"/>
    <property type="molecule type" value="Genomic_DNA"/>
</dbReference>
<evidence type="ECO:0000313" key="3">
    <source>
        <dbReference type="Proteomes" id="UP001458946"/>
    </source>
</evidence>
<reference evidence="2 3" key="1">
    <citation type="submission" date="2024-02" db="EMBL/GenBank/DDBJ databases">
        <title>Deinococcus xinjiangensis NBRC 107630.</title>
        <authorList>
            <person name="Ichikawa N."/>
            <person name="Katano-Makiyama Y."/>
            <person name="Hidaka K."/>
        </authorList>
    </citation>
    <scope>NUCLEOTIDE SEQUENCE [LARGE SCALE GENOMIC DNA]</scope>
    <source>
        <strain evidence="2 3">NBRC 107630</strain>
    </source>
</reference>
<gene>
    <name evidence="2" type="ORF">Dxin01_04331</name>
</gene>
<feature type="domain" description="DUF7660" evidence="1">
    <location>
        <begin position="11"/>
        <end position="77"/>
    </location>
</feature>
<sequence>MEISEIGLIATREDFALYVSNLSREEEASPEIASFLEAMSAWTEDMDGYYANRGEEIPEMPSWRMFAEIVTAALSYE</sequence>
<protein>
    <recommendedName>
        <fullName evidence="1">DUF7660 domain-containing protein</fullName>
    </recommendedName>
</protein>
<name>A0ABP9VH67_9DEIO</name>
<accession>A0ABP9VH67</accession>
<comment type="caution">
    <text evidence="2">The sequence shown here is derived from an EMBL/GenBank/DDBJ whole genome shotgun (WGS) entry which is preliminary data.</text>
</comment>
<evidence type="ECO:0000313" key="2">
    <source>
        <dbReference type="EMBL" id="GAA5504553.1"/>
    </source>
</evidence>
<dbReference type="Proteomes" id="UP001458946">
    <property type="component" value="Unassembled WGS sequence"/>
</dbReference>
<keyword evidence="3" id="KW-1185">Reference proteome</keyword>
<dbReference type="InterPro" id="IPR056077">
    <property type="entry name" value="DUF7660"/>
</dbReference>
<dbReference type="Pfam" id="PF24693">
    <property type="entry name" value="DUF7660"/>
    <property type="match status" value="1"/>
</dbReference>
<proteinExistence type="predicted"/>
<organism evidence="2 3">
    <name type="scientific">Deinococcus xinjiangensis</name>
    <dbReference type="NCBI Taxonomy" id="457454"/>
    <lineage>
        <taxon>Bacteria</taxon>
        <taxon>Thermotogati</taxon>
        <taxon>Deinococcota</taxon>
        <taxon>Deinococci</taxon>
        <taxon>Deinococcales</taxon>
        <taxon>Deinococcaceae</taxon>
        <taxon>Deinococcus</taxon>
    </lineage>
</organism>
<dbReference type="RefSeq" id="WP_353544516.1">
    <property type="nucleotide sequence ID" value="NZ_BAABRN010000168.1"/>
</dbReference>
<evidence type="ECO:0000259" key="1">
    <source>
        <dbReference type="Pfam" id="PF24693"/>
    </source>
</evidence>